<accession>A0ABQ6ALZ8</accession>
<reference evidence="2" key="1">
    <citation type="journal article" date="2019" name="Int. J. Syst. Evol. Microbiol.">
        <title>The Global Catalogue of Microorganisms (GCM) 10K type strain sequencing project: providing services to taxonomists for standard genome sequencing and annotation.</title>
        <authorList>
            <consortium name="The Broad Institute Genomics Platform"/>
            <consortium name="The Broad Institute Genome Sequencing Center for Infectious Disease"/>
            <person name="Wu L."/>
            <person name="Ma J."/>
        </authorList>
    </citation>
    <scope>NUCLEOTIDE SEQUENCE [LARGE SCALE GENOMIC DNA]</scope>
    <source>
        <strain evidence="2">NBRC 105001</strain>
    </source>
</reference>
<sequence length="70" mass="7740">MKVPLRVLFILEDASVLVFNFWFLGAQVGRIRSPELVALKIRSSGTFLAVCVWHDGYCVSQMGSPDLSAP</sequence>
<evidence type="ECO:0008006" key="3">
    <source>
        <dbReference type="Google" id="ProtNLM"/>
    </source>
</evidence>
<evidence type="ECO:0000313" key="2">
    <source>
        <dbReference type="Proteomes" id="UP001156660"/>
    </source>
</evidence>
<comment type="caution">
    <text evidence="1">The sequence shown here is derived from an EMBL/GenBank/DDBJ whole genome shotgun (WGS) entry which is preliminary data.</text>
</comment>
<keyword evidence="2" id="KW-1185">Reference proteome</keyword>
<dbReference type="EMBL" id="BSOU01000044">
    <property type="protein sequence ID" value="GLR77299.1"/>
    <property type="molecule type" value="Genomic_DNA"/>
</dbReference>
<evidence type="ECO:0000313" key="1">
    <source>
        <dbReference type="EMBL" id="GLR77299.1"/>
    </source>
</evidence>
<dbReference type="Proteomes" id="UP001156660">
    <property type="component" value="Unassembled WGS sequence"/>
</dbReference>
<name>A0ABQ6ALZ8_9GAMM</name>
<protein>
    <recommendedName>
        <fullName evidence="3">Secreted protein</fullName>
    </recommendedName>
</protein>
<organism evidence="1 2">
    <name type="scientific">Aliivibrio sifiae</name>
    <dbReference type="NCBI Taxonomy" id="566293"/>
    <lineage>
        <taxon>Bacteria</taxon>
        <taxon>Pseudomonadati</taxon>
        <taxon>Pseudomonadota</taxon>
        <taxon>Gammaproteobacteria</taxon>
        <taxon>Vibrionales</taxon>
        <taxon>Vibrionaceae</taxon>
        <taxon>Aliivibrio</taxon>
    </lineage>
</organism>
<gene>
    <name evidence="1" type="ORF">GCM10007855_41740</name>
</gene>
<proteinExistence type="predicted"/>